<evidence type="ECO:0000313" key="1">
    <source>
        <dbReference type="EMBL" id="MBP0602592.1"/>
    </source>
</evidence>
<accession>A0ABS4B528</accession>
<organism evidence="1 2">
    <name type="scientific">Aeromonas sanarellii</name>
    <dbReference type="NCBI Taxonomy" id="633415"/>
    <lineage>
        <taxon>Bacteria</taxon>
        <taxon>Pseudomonadati</taxon>
        <taxon>Pseudomonadota</taxon>
        <taxon>Gammaproteobacteria</taxon>
        <taxon>Aeromonadales</taxon>
        <taxon>Aeromonadaceae</taxon>
        <taxon>Aeromonas</taxon>
    </lineage>
</organism>
<gene>
    <name evidence="1" type="ORF">J8I01_08730</name>
</gene>
<name>A0ABS4B528_9GAMM</name>
<sequence>MVELMVAMVAGLLLVAAASALFASILKANKTAMQVSRLNQELQSITDMMARDIQRAGYDGSAAAHTLVSGATSPFYFDPATDLVSGCIKVKYDDNADGVLDNTSAAGETRFYNYSSADKAVRLGQGSTANCSAGSKLSSEDTIAVSALSFSMISGSVSTGVRTIRLTITGNDIKSPALALTLQRDIKLRNDGF</sequence>
<evidence type="ECO:0000313" key="2">
    <source>
        <dbReference type="Proteomes" id="UP000666661"/>
    </source>
</evidence>
<reference evidence="1 2" key="1">
    <citation type="submission" date="2021-03" db="EMBL/GenBank/DDBJ databases">
        <title>Plant growth promoting bacteria isolated from wild legumes nodules and trapping Phaseolus vulgaris L. nodules in the center and southern Mexico.</title>
        <authorList>
            <person name="Estrada P."/>
        </authorList>
    </citation>
    <scope>NUCLEOTIDE SEQUENCE [LARGE SCALE GENOMIC DNA]</scope>
    <source>
        <strain evidence="1 2">MaGu-431</strain>
    </source>
</reference>
<keyword evidence="2" id="KW-1185">Reference proteome</keyword>
<dbReference type="InterPro" id="IPR016419">
    <property type="entry name" value="Prepilin_Pept-dep_B_prd"/>
</dbReference>
<proteinExistence type="predicted"/>
<protein>
    <submittedName>
        <fullName evidence="1">Type IV pilin</fullName>
    </submittedName>
</protein>
<dbReference type="EMBL" id="JAGIQF010000003">
    <property type="protein sequence ID" value="MBP0602592.1"/>
    <property type="molecule type" value="Genomic_DNA"/>
</dbReference>
<dbReference type="PIRSF" id="PIRSF004525">
    <property type="entry name" value="Pilin_peptidase-dep_B_prd"/>
    <property type="match status" value="1"/>
</dbReference>
<dbReference type="Proteomes" id="UP000666661">
    <property type="component" value="Unassembled WGS sequence"/>
</dbReference>
<comment type="caution">
    <text evidence="1">The sequence shown here is derived from an EMBL/GenBank/DDBJ whole genome shotgun (WGS) entry which is preliminary data.</text>
</comment>